<dbReference type="Proteomes" id="UP000321204">
    <property type="component" value="Chromosome"/>
</dbReference>
<accession>A0A5B8UF90</accession>
<gene>
    <name evidence="2" type="ORF">FSB75_04710</name>
</gene>
<dbReference type="AlphaFoldDB" id="A0A5B8UF90"/>
<keyword evidence="3" id="KW-1185">Reference proteome</keyword>
<dbReference type="KEGG" id="fgg:FSB75_04710"/>
<dbReference type="RefSeq" id="WP_146783526.1">
    <property type="nucleotide sequence ID" value="NZ_BAABIO010000006.1"/>
</dbReference>
<sequence>MKPEEIKNMQPNTEDNRTGEYTESNDRLTFMNNEENLMKKLEQHGYREQFKVQKDRLVSLTTGKKYKSADVKAVNFYRFEGISDPDDMSILYAIETCDGAMGTLTDAYGRYSDEDTGTFMKQVEIEKKLHGMNG</sequence>
<dbReference type="OrthoDB" id="8418771at2"/>
<dbReference type="EMBL" id="CP042433">
    <property type="protein sequence ID" value="QEC55234.1"/>
    <property type="molecule type" value="Genomic_DNA"/>
</dbReference>
<evidence type="ECO:0000256" key="1">
    <source>
        <dbReference type="SAM" id="MobiDB-lite"/>
    </source>
</evidence>
<name>A0A5B8UF90_9BACT</name>
<evidence type="ECO:0000313" key="3">
    <source>
        <dbReference type="Proteomes" id="UP000321204"/>
    </source>
</evidence>
<evidence type="ECO:0000313" key="2">
    <source>
        <dbReference type="EMBL" id="QEC55234.1"/>
    </source>
</evidence>
<reference evidence="2 3" key="1">
    <citation type="journal article" date="2015" name="Int. J. Syst. Evol. Microbiol.">
        <title>Flavisolibacter ginsenosidimutans sp. nov., with ginsenoside-converting activity isolated from soil used for cultivating ginseng.</title>
        <authorList>
            <person name="Zhao Y."/>
            <person name="Liu Q."/>
            <person name="Kang M.S."/>
            <person name="Jin F."/>
            <person name="Yu H."/>
            <person name="Im W.T."/>
        </authorList>
    </citation>
    <scope>NUCLEOTIDE SEQUENCE [LARGE SCALE GENOMIC DNA]</scope>
    <source>
        <strain evidence="2 3">Gsoil 636</strain>
    </source>
</reference>
<evidence type="ECO:0008006" key="4">
    <source>
        <dbReference type="Google" id="ProtNLM"/>
    </source>
</evidence>
<feature type="compositionally biased region" description="Basic and acidic residues" evidence="1">
    <location>
        <begin position="14"/>
        <end position="26"/>
    </location>
</feature>
<proteinExistence type="predicted"/>
<organism evidence="2 3">
    <name type="scientific">Flavisolibacter ginsenosidimutans</name>
    <dbReference type="NCBI Taxonomy" id="661481"/>
    <lineage>
        <taxon>Bacteria</taxon>
        <taxon>Pseudomonadati</taxon>
        <taxon>Bacteroidota</taxon>
        <taxon>Chitinophagia</taxon>
        <taxon>Chitinophagales</taxon>
        <taxon>Chitinophagaceae</taxon>
        <taxon>Flavisolibacter</taxon>
    </lineage>
</organism>
<feature type="region of interest" description="Disordered" evidence="1">
    <location>
        <begin position="1"/>
        <end position="27"/>
    </location>
</feature>
<protein>
    <recommendedName>
        <fullName evidence="4">Phosphoribosylpyrophosphate synthetase</fullName>
    </recommendedName>
</protein>